<accession>A0A6A6MSN8</accession>
<dbReference type="AlphaFoldDB" id="A0A6A6MSN8"/>
<dbReference type="PANTHER" id="PTHR36856">
    <property type="entry name" value="OS07G0175200 PROTEIN"/>
    <property type="match status" value="1"/>
</dbReference>
<organism evidence="2 3">
    <name type="scientific">Hevea brasiliensis</name>
    <name type="common">Para rubber tree</name>
    <name type="synonym">Siphonia brasiliensis</name>
    <dbReference type="NCBI Taxonomy" id="3981"/>
    <lineage>
        <taxon>Eukaryota</taxon>
        <taxon>Viridiplantae</taxon>
        <taxon>Streptophyta</taxon>
        <taxon>Embryophyta</taxon>
        <taxon>Tracheophyta</taxon>
        <taxon>Spermatophyta</taxon>
        <taxon>Magnoliopsida</taxon>
        <taxon>eudicotyledons</taxon>
        <taxon>Gunneridae</taxon>
        <taxon>Pentapetalae</taxon>
        <taxon>rosids</taxon>
        <taxon>fabids</taxon>
        <taxon>Malpighiales</taxon>
        <taxon>Euphorbiaceae</taxon>
        <taxon>Crotonoideae</taxon>
        <taxon>Micrandreae</taxon>
        <taxon>Hevea</taxon>
    </lineage>
</organism>
<gene>
    <name evidence="2" type="ORF">GH714_038783</name>
</gene>
<feature type="compositionally biased region" description="Polar residues" evidence="1">
    <location>
        <begin position="12"/>
        <end position="22"/>
    </location>
</feature>
<reference evidence="2 3" key="1">
    <citation type="journal article" date="2020" name="Mol. Plant">
        <title>The Chromosome-Based Rubber Tree Genome Provides New Insights into Spurge Genome Evolution and Rubber Biosynthesis.</title>
        <authorList>
            <person name="Liu J."/>
            <person name="Shi C."/>
            <person name="Shi C.C."/>
            <person name="Li W."/>
            <person name="Zhang Q.J."/>
            <person name="Zhang Y."/>
            <person name="Li K."/>
            <person name="Lu H.F."/>
            <person name="Shi C."/>
            <person name="Zhu S.T."/>
            <person name="Xiao Z.Y."/>
            <person name="Nan H."/>
            <person name="Yue Y."/>
            <person name="Zhu X.G."/>
            <person name="Wu Y."/>
            <person name="Hong X.N."/>
            <person name="Fan G.Y."/>
            <person name="Tong Y."/>
            <person name="Zhang D."/>
            <person name="Mao C.L."/>
            <person name="Liu Y.L."/>
            <person name="Hao S.J."/>
            <person name="Liu W.Q."/>
            <person name="Lv M.Q."/>
            <person name="Zhang H.B."/>
            <person name="Liu Y."/>
            <person name="Hu-Tang G.R."/>
            <person name="Wang J.P."/>
            <person name="Wang J.H."/>
            <person name="Sun Y.H."/>
            <person name="Ni S.B."/>
            <person name="Chen W.B."/>
            <person name="Zhang X.C."/>
            <person name="Jiao Y.N."/>
            <person name="Eichler E.E."/>
            <person name="Li G.H."/>
            <person name="Liu X."/>
            <person name="Gao L.Z."/>
        </authorList>
    </citation>
    <scope>NUCLEOTIDE SEQUENCE [LARGE SCALE GENOMIC DNA]</scope>
    <source>
        <strain evidence="3">cv. GT1</strain>
        <tissue evidence="2">Leaf</tissue>
    </source>
</reference>
<evidence type="ECO:0000313" key="3">
    <source>
        <dbReference type="Proteomes" id="UP000467840"/>
    </source>
</evidence>
<dbReference type="EMBL" id="JAAGAX010000005">
    <property type="protein sequence ID" value="KAF2315306.1"/>
    <property type="molecule type" value="Genomic_DNA"/>
</dbReference>
<name>A0A6A6MSN8_HEVBR</name>
<feature type="region of interest" description="Disordered" evidence="1">
    <location>
        <begin position="1"/>
        <end position="22"/>
    </location>
</feature>
<sequence>MDSEKGEIRVSGNATQRITSQDEAQALKKCLEESKGDHDKCKSKVDSFFSSSSSVSRPRKRLPPLRLRSGTRVAANVQIIL</sequence>
<protein>
    <submittedName>
        <fullName evidence="2">Uncharacterized protein</fullName>
    </submittedName>
</protein>
<dbReference type="Proteomes" id="UP000467840">
    <property type="component" value="Chromosome 15"/>
</dbReference>
<proteinExistence type="predicted"/>
<comment type="caution">
    <text evidence="2">The sequence shown here is derived from an EMBL/GenBank/DDBJ whole genome shotgun (WGS) entry which is preliminary data.</text>
</comment>
<keyword evidence="3" id="KW-1185">Reference proteome</keyword>
<evidence type="ECO:0000313" key="2">
    <source>
        <dbReference type="EMBL" id="KAF2315306.1"/>
    </source>
</evidence>
<dbReference type="PANTHER" id="PTHR36856:SF2">
    <property type="match status" value="1"/>
</dbReference>
<evidence type="ECO:0000256" key="1">
    <source>
        <dbReference type="SAM" id="MobiDB-lite"/>
    </source>
</evidence>